<dbReference type="SUPFAM" id="SSF88723">
    <property type="entry name" value="PIN domain-like"/>
    <property type="match status" value="1"/>
</dbReference>
<gene>
    <name evidence="2" type="ORF">J6TS1_19950</name>
</gene>
<accession>A0ABQ4KW00</accession>
<protein>
    <recommendedName>
        <fullName evidence="1">DUF4935 domain-containing protein</fullName>
    </recommendedName>
</protein>
<dbReference type="RefSeq" id="WP_213020402.1">
    <property type="nucleotide sequence ID" value="NZ_BORJ01000004.1"/>
</dbReference>
<sequence>MSYLIILDTNIIYNDFHFKSNAIKKLLKYTNHEPVQLCITEFNYNEVIKKYRDNVRPIIKNIKNNKKDLINLEIADLVDFKKLNANFYVERYKEYLRKIINENNITLIGYPEDEKLVEKISTKYFDEIKPFGENKVSFQDAIIWESILEYYNRKKPDSISNNHKDFANKEKTEIHEDIQSEIPEIRYHNSLKSFLDKEEDNLKDYFIDNYEYDEKELKEGIRNYFESYTGYERLDYSVHNILMNSDFEGEYISGWGTDGHIESYEIELLDITLDIEENVLLIDMCLELEVSFSIETIDPTFEKGDTGDGMISESSSNNILIYGDITYSLGDKEVTEYVEKDIEL</sequence>
<evidence type="ECO:0000313" key="3">
    <source>
        <dbReference type="Proteomes" id="UP000680670"/>
    </source>
</evidence>
<dbReference type="InterPro" id="IPR029060">
    <property type="entry name" value="PIN-like_dom_sf"/>
</dbReference>
<dbReference type="Proteomes" id="UP000680670">
    <property type="component" value="Unassembled WGS sequence"/>
</dbReference>
<keyword evidence="3" id="KW-1185">Reference proteome</keyword>
<evidence type="ECO:0000313" key="2">
    <source>
        <dbReference type="EMBL" id="GIN96125.1"/>
    </source>
</evidence>
<feature type="domain" description="DUF4935" evidence="1">
    <location>
        <begin position="5"/>
        <end position="166"/>
    </location>
</feature>
<name>A0ABQ4KW00_SIMTE</name>
<dbReference type="Pfam" id="PF16289">
    <property type="entry name" value="PIN_12"/>
    <property type="match status" value="1"/>
</dbReference>
<organism evidence="2 3">
    <name type="scientific">Siminovitchia terrae</name>
    <name type="common">Bacillus terrae</name>
    <dbReference type="NCBI Taxonomy" id="1914933"/>
    <lineage>
        <taxon>Bacteria</taxon>
        <taxon>Bacillati</taxon>
        <taxon>Bacillota</taxon>
        <taxon>Bacilli</taxon>
        <taxon>Bacillales</taxon>
        <taxon>Bacillaceae</taxon>
        <taxon>Siminovitchia</taxon>
    </lineage>
</organism>
<dbReference type="InterPro" id="IPR032557">
    <property type="entry name" value="DUF4935"/>
</dbReference>
<proteinExistence type="predicted"/>
<comment type="caution">
    <text evidence="2">The sequence shown here is derived from an EMBL/GenBank/DDBJ whole genome shotgun (WGS) entry which is preliminary data.</text>
</comment>
<dbReference type="EMBL" id="BORJ01000004">
    <property type="protein sequence ID" value="GIN96125.1"/>
    <property type="molecule type" value="Genomic_DNA"/>
</dbReference>
<reference evidence="2 3" key="1">
    <citation type="submission" date="2021-03" db="EMBL/GenBank/DDBJ databases">
        <title>Antimicrobial resistance genes in bacteria isolated from Japanese honey, and their potential for conferring macrolide and lincosamide resistance in the American foulbrood pathogen Paenibacillus larvae.</title>
        <authorList>
            <person name="Okamoto M."/>
            <person name="Kumagai M."/>
            <person name="Kanamori H."/>
            <person name="Takamatsu D."/>
        </authorList>
    </citation>
    <scope>NUCLEOTIDE SEQUENCE [LARGE SCALE GENOMIC DNA]</scope>
    <source>
        <strain evidence="2 3">J6TS1</strain>
    </source>
</reference>
<evidence type="ECO:0000259" key="1">
    <source>
        <dbReference type="Pfam" id="PF16289"/>
    </source>
</evidence>